<dbReference type="Proteomes" id="UP000249390">
    <property type="component" value="Unassembled WGS sequence"/>
</dbReference>
<protein>
    <submittedName>
        <fullName evidence="2">Uncharacterized protein</fullName>
    </submittedName>
</protein>
<evidence type="ECO:0000313" key="2">
    <source>
        <dbReference type="EMBL" id="RAL47465.1"/>
    </source>
</evidence>
<sequence length="193" mass="21153">MRSSTTTKVLFQNGKGEQQKVSQRTPITTASDTAVLQPQKCTTVRHNVTHKEMNKEPKKSEKEKSPLINNMNHVQLSRAQIELLVDKVATGLCKNRADPDLLNTVLREKLDKSILVSNKDNNTRKDGTAAAAEEDEGGGPARRGSNVSSPLLCLSWCRQPKPRITSNAATSSRNTIVRLVLKTNVLLKAWGGG</sequence>
<accession>A0A328DP68</accession>
<dbReference type="AlphaFoldDB" id="A0A328DP68"/>
<organism evidence="2 3">
    <name type="scientific">Cuscuta australis</name>
    <dbReference type="NCBI Taxonomy" id="267555"/>
    <lineage>
        <taxon>Eukaryota</taxon>
        <taxon>Viridiplantae</taxon>
        <taxon>Streptophyta</taxon>
        <taxon>Embryophyta</taxon>
        <taxon>Tracheophyta</taxon>
        <taxon>Spermatophyta</taxon>
        <taxon>Magnoliopsida</taxon>
        <taxon>eudicotyledons</taxon>
        <taxon>Gunneridae</taxon>
        <taxon>Pentapetalae</taxon>
        <taxon>asterids</taxon>
        <taxon>lamiids</taxon>
        <taxon>Solanales</taxon>
        <taxon>Convolvulaceae</taxon>
        <taxon>Cuscuteae</taxon>
        <taxon>Cuscuta</taxon>
        <taxon>Cuscuta subgen. Grammica</taxon>
        <taxon>Cuscuta sect. Cleistogrammica</taxon>
    </lineage>
</organism>
<evidence type="ECO:0000256" key="1">
    <source>
        <dbReference type="SAM" id="MobiDB-lite"/>
    </source>
</evidence>
<dbReference type="EMBL" id="NQVE01000114">
    <property type="protein sequence ID" value="RAL47465.1"/>
    <property type="molecule type" value="Genomic_DNA"/>
</dbReference>
<feature type="region of interest" description="Disordered" evidence="1">
    <location>
        <begin position="1"/>
        <end position="33"/>
    </location>
</feature>
<feature type="region of interest" description="Disordered" evidence="1">
    <location>
        <begin position="117"/>
        <end position="147"/>
    </location>
</feature>
<proteinExistence type="predicted"/>
<reference evidence="2 3" key="1">
    <citation type="submission" date="2018-06" db="EMBL/GenBank/DDBJ databases">
        <title>The Genome of Cuscuta australis (Dodder) Provides Insight into the Evolution of Plant Parasitism.</title>
        <authorList>
            <person name="Liu H."/>
        </authorList>
    </citation>
    <scope>NUCLEOTIDE SEQUENCE [LARGE SCALE GENOMIC DNA]</scope>
    <source>
        <strain evidence="3">cv. Yunnan</strain>
        <tissue evidence="2">Vines</tissue>
    </source>
</reference>
<name>A0A328DP68_9ASTE</name>
<evidence type="ECO:0000313" key="3">
    <source>
        <dbReference type="Proteomes" id="UP000249390"/>
    </source>
</evidence>
<keyword evidence="3" id="KW-1185">Reference proteome</keyword>
<comment type="caution">
    <text evidence="2">The sequence shown here is derived from an EMBL/GenBank/DDBJ whole genome shotgun (WGS) entry which is preliminary data.</text>
</comment>
<gene>
    <name evidence="2" type="ORF">DM860_011203</name>
</gene>